<dbReference type="SMART" id="SM00331">
    <property type="entry name" value="PP2C_SIG"/>
    <property type="match status" value="1"/>
</dbReference>
<dbReference type="PROSITE" id="PS51746">
    <property type="entry name" value="PPM_2"/>
    <property type="match status" value="1"/>
</dbReference>
<dbReference type="SUPFAM" id="SSF81606">
    <property type="entry name" value="PP2C-like"/>
    <property type="match status" value="1"/>
</dbReference>
<protein>
    <submittedName>
        <fullName evidence="8">Serine/threonine protein phosphatase PrpC</fullName>
    </submittedName>
</protein>
<evidence type="ECO:0000256" key="3">
    <source>
        <dbReference type="ARBA" id="ARBA00022777"/>
    </source>
</evidence>
<dbReference type="PROSITE" id="PS00109">
    <property type="entry name" value="PROTEIN_KINASE_TYR"/>
    <property type="match status" value="1"/>
</dbReference>
<dbReference type="PANTHER" id="PTHR43289">
    <property type="entry name" value="MITOGEN-ACTIVATED PROTEIN KINASE KINASE KINASE 20-RELATED"/>
    <property type="match status" value="1"/>
</dbReference>
<keyword evidence="4" id="KW-0067">ATP-binding</keyword>
<dbReference type="SUPFAM" id="SSF56112">
    <property type="entry name" value="Protein kinase-like (PK-like)"/>
    <property type="match status" value="1"/>
</dbReference>
<keyword evidence="5" id="KW-1133">Transmembrane helix</keyword>
<dbReference type="Pfam" id="PF00069">
    <property type="entry name" value="Pkinase"/>
    <property type="match status" value="1"/>
</dbReference>
<keyword evidence="9" id="KW-1185">Reference proteome</keyword>
<dbReference type="Gene3D" id="3.30.200.20">
    <property type="entry name" value="Phosphorylase Kinase, domain 1"/>
    <property type="match status" value="1"/>
</dbReference>
<keyword evidence="1" id="KW-0808">Transferase</keyword>
<proteinExistence type="predicted"/>
<reference evidence="8 9" key="1">
    <citation type="submission" date="2023-08" db="EMBL/GenBank/DDBJ databases">
        <title>Functional and genomic diversity of the sorghum phyllosphere microbiome.</title>
        <authorList>
            <person name="Shade A."/>
        </authorList>
    </citation>
    <scope>NUCLEOTIDE SEQUENCE [LARGE SCALE GENOMIC DNA]</scope>
    <source>
        <strain evidence="8 9">SORGH_AS_0335</strain>
    </source>
</reference>
<feature type="domain" description="PPM-type phosphatase" evidence="7">
    <location>
        <begin position="9"/>
        <end position="240"/>
    </location>
</feature>
<evidence type="ECO:0000256" key="4">
    <source>
        <dbReference type="ARBA" id="ARBA00022840"/>
    </source>
</evidence>
<name>A0ABU1IBB7_9BURK</name>
<dbReference type="Pfam" id="PF13672">
    <property type="entry name" value="PP2C_2"/>
    <property type="match status" value="1"/>
</dbReference>
<evidence type="ECO:0000313" key="9">
    <source>
        <dbReference type="Proteomes" id="UP001267710"/>
    </source>
</evidence>
<dbReference type="InterPro" id="IPR036457">
    <property type="entry name" value="PPM-type-like_dom_sf"/>
</dbReference>
<dbReference type="PANTHER" id="PTHR43289:SF6">
    <property type="entry name" value="SERINE_THREONINE-PROTEIN KINASE NEKL-3"/>
    <property type="match status" value="1"/>
</dbReference>
<keyword evidence="5" id="KW-0472">Membrane</keyword>
<feature type="transmembrane region" description="Helical" evidence="5">
    <location>
        <begin position="556"/>
        <end position="576"/>
    </location>
</feature>
<gene>
    <name evidence="8" type="ORF">QE399_002156</name>
</gene>
<dbReference type="PROSITE" id="PS50011">
    <property type="entry name" value="PROTEIN_KINASE_DOM"/>
    <property type="match status" value="1"/>
</dbReference>
<dbReference type="CDD" id="cd14014">
    <property type="entry name" value="STKc_PknB_like"/>
    <property type="match status" value="1"/>
</dbReference>
<evidence type="ECO:0000259" key="7">
    <source>
        <dbReference type="PROSITE" id="PS51746"/>
    </source>
</evidence>
<organism evidence="8 9">
    <name type="scientific">Paracidovorax wautersii</name>
    <dbReference type="NCBI Taxonomy" id="1177982"/>
    <lineage>
        <taxon>Bacteria</taxon>
        <taxon>Pseudomonadati</taxon>
        <taxon>Pseudomonadota</taxon>
        <taxon>Betaproteobacteria</taxon>
        <taxon>Burkholderiales</taxon>
        <taxon>Comamonadaceae</taxon>
        <taxon>Paracidovorax</taxon>
    </lineage>
</organism>
<evidence type="ECO:0000256" key="2">
    <source>
        <dbReference type="ARBA" id="ARBA00022741"/>
    </source>
</evidence>
<dbReference type="RefSeq" id="WP_309828638.1">
    <property type="nucleotide sequence ID" value="NZ_JAVIZX010000001.1"/>
</dbReference>
<comment type="caution">
    <text evidence="8">The sequence shown here is derived from an EMBL/GenBank/DDBJ whole genome shotgun (WGS) entry which is preliminary data.</text>
</comment>
<evidence type="ECO:0000259" key="6">
    <source>
        <dbReference type="PROSITE" id="PS50011"/>
    </source>
</evidence>
<accession>A0ABU1IBB7</accession>
<dbReference type="SMART" id="SM00332">
    <property type="entry name" value="PP2Cc"/>
    <property type="match status" value="1"/>
</dbReference>
<sequence length="581" mass="63513">MNAPLPQVSLGQCSLGKEGGTNQDFHGARVPDGYLRTSKGLAVAMADGIGSSPVSQVASAAAVRSFLDDYFATSEAWSVRRAAQRVLQATNSWLHAQNQRGDARFNKDCGYVCTFSALLLKGRQLHLLHVGDGRVFRVHTRALEQLTEDHRVQVSSSESYLARALGVAAHLEIDYAAWEAEAGEVYLLATDGAHAFLDAEAVSAALAAHADDLDAAAAALARLARTRGSTDDITVQLLRIDTLPQEAGLQASLQRDGMRLPGPLAPRSVFEGYAIVRELHVSPRSHVYLAIDEATGIQVALKTPAVDRRDDAGYLDRFLLDEWVARRVDSPHVVRAHVADRPRTHLFVAMEYIEGQTLAQWMVDHPRPDLVSVRSLALQIAAGLHALHRREMLHQDLRPANVMIDPSGTARLIDLASTHVAGLVESGEEVRARALMGTLQYTAPEYFLDRGGDERSDLFSLAVLCYQMLTGQLPYGLQPTQLRGAADLRRLRYVPLRHHRPDLPGWLDGVLQKALHPDPARRQQAVSELAHDLQSPGPTFQHRRVAPPLAERNPVAFWQAISAVLALAVCVLLALLSRSGT</sequence>
<dbReference type="Gene3D" id="1.10.510.10">
    <property type="entry name" value="Transferase(Phosphotransferase) domain 1"/>
    <property type="match status" value="1"/>
</dbReference>
<evidence type="ECO:0000256" key="1">
    <source>
        <dbReference type="ARBA" id="ARBA00022679"/>
    </source>
</evidence>
<keyword evidence="2" id="KW-0547">Nucleotide-binding</keyword>
<dbReference type="InterPro" id="IPR011009">
    <property type="entry name" value="Kinase-like_dom_sf"/>
</dbReference>
<feature type="domain" description="Protein kinase" evidence="6">
    <location>
        <begin position="273"/>
        <end position="534"/>
    </location>
</feature>
<keyword evidence="3" id="KW-0418">Kinase</keyword>
<dbReference type="InterPro" id="IPR008266">
    <property type="entry name" value="Tyr_kinase_AS"/>
</dbReference>
<evidence type="ECO:0000313" key="8">
    <source>
        <dbReference type="EMBL" id="MDR6214467.1"/>
    </source>
</evidence>
<dbReference type="Proteomes" id="UP001267710">
    <property type="component" value="Unassembled WGS sequence"/>
</dbReference>
<dbReference type="Gene3D" id="3.60.40.10">
    <property type="entry name" value="PPM-type phosphatase domain"/>
    <property type="match status" value="1"/>
</dbReference>
<keyword evidence="5" id="KW-0812">Transmembrane</keyword>
<evidence type="ECO:0000256" key="5">
    <source>
        <dbReference type="SAM" id="Phobius"/>
    </source>
</evidence>
<dbReference type="EMBL" id="JAVIZX010000001">
    <property type="protein sequence ID" value="MDR6214467.1"/>
    <property type="molecule type" value="Genomic_DNA"/>
</dbReference>
<dbReference type="InterPro" id="IPR000719">
    <property type="entry name" value="Prot_kinase_dom"/>
</dbReference>
<dbReference type="InterPro" id="IPR001932">
    <property type="entry name" value="PPM-type_phosphatase-like_dom"/>
</dbReference>